<proteinExistence type="predicted"/>
<dbReference type="AlphaFoldDB" id="A0A699HE82"/>
<protein>
    <recommendedName>
        <fullName evidence="2">Zinc knuckle CX2CX4HX4C</fullName>
    </recommendedName>
</protein>
<organism evidence="1">
    <name type="scientific">Tanacetum cinerariifolium</name>
    <name type="common">Dalmatian daisy</name>
    <name type="synonym">Chrysanthemum cinerariifolium</name>
    <dbReference type="NCBI Taxonomy" id="118510"/>
    <lineage>
        <taxon>Eukaryota</taxon>
        <taxon>Viridiplantae</taxon>
        <taxon>Streptophyta</taxon>
        <taxon>Embryophyta</taxon>
        <taxon>Tracheophyta</taxon>
        <taxon>Spermatophyta</taxon>
        <taxon>Magnoliopsida</taxon>
        <taxon>eudicotyledons</taxon>
        <taxon>Gunneridae</taxon>
        <taxon>Pentapetalae</taxon>
        <taxon>asterids</taxon>
        <taxon>campanulids</taxon>
        <taxon>Asterales</taxon>
        <taxon>Asteraceae</taxon>
        <taxon>Asteroideae</taxon>
        <taxon>Anthemideae</taxon>
        <taxon>Anthemidinae</taxon>
        <taxon>Tanacetum</taxon>
    </lineage>
</organism>
<evidence type="ECO:0008006" key="2">
    <source>
        <dbReference type="Google" id="ProtNLM"/>
    </source>
</evidence>
<gene>
    <name evidence="1" type="ORF">Tci_367040</name>
</gene>
<sequence>MESGGTLNDDNPLKEVVSPSVHVAMKMQSPVVDKINAEITNLGSYPPLATQGTNQAGNTPGKSSYATVIGESSRKSFNIHNLYHRGNGVHVVVPVESIRAVSDMFPNSAYNFFLGKSVFSSSIGIFFFQFSSMDGLNAMLKNGLWFIRKFSKVGLSVIATKLGTPIMLDSYTANMCLQSWGRSSYARVMIDLRVDVELKDTIMVAMPKINGEGFNTCNVNSKNLLDRVSSSKRRIL</sequence>
<dbReference type="EMBL" id="BKCJ010141164">
    <property type="protein sequence ID" value="GEX95065.1"/>
    <property type="molecule type" value="Genomic_DNA"/>
</dbReference>
<accession>A0A699HE82</accession>
<reference evidence="1" key="1">
    <citation type="journal article" date="2019" name="Sci. Rep.">
        <title>Draft genome of Tanacetum cinerariifolium, the natural source of mosquito coil.</title>
        <authorList>
            <person name="Yamashiro T."/>
            <person name="Shiraishi A."/>
            <person name="Satake H."/>
            <person name="Nakayama K."/>
        </authorList>
    </citation>
    <scope>NUCLEOTIDE SEQUENCE</scope>
</reference>
<comment type="caution">
    <text evidence="1">The sequence shown here is derived from an EMBL/GenBank/DDBJ whole genome shotgun (WGS) entry which is preliminary data.</text>
</comment>
<evidence type="ECO:0000313" key="1">
    <source>
        <dbReference type="EMBL" id="GEX95065.1"/>
    </source>
</evidence>
<name>A0A699HE82_TANCI</name>